<feature type="transmembrane region" description="Helical" evidence="8">
    <location>
        <begin position="319"/>
        <end position="339"/>
    </location>
</feature>
<keyword evidence="8" id="KW-0769">Symport</keyword>
<comment type="subcellular location">
    <subcellularLocation>
        <location evidence="1 8">Cell membrane</location>
        <topology evidence="1 8">Multi-pass membrane protein</topology>
    </subcellularLocation>
</comment>
<accession>A0ABS1HN66</accession>
<keyword evidence="5 8" id="KW-0812">Transmembrane</keyword>
<gene>
    <name evidence="9" type="ORF">JIV24_16965</name>
</gene>
<dbReference type="Pfam" id="PF01235">
    <property type="entry name" value="Na_Ala_symp"/>
    <property type="match status" value="1"/>
</dbReference>
<feature type="transmembrane region" description="Helical" evidence="8">
    <location>
        <begin position="542"/>
        <end position="563"/>
    </location>
</feature>
<evidence type="ECO:0000256" key="4">
    <source>
        <dbReference type="ARBA" id="ARBA00022475"/>
    </source>
</evidence>
<organism evidence="9 10">
    <name type="scientific">Carboxylicivirga marina</name>
    <dbReference type="NCBI Taxonomy" id="2800988"/>
    <lineage>
        <taxon>Bacteria</taxon>
        <taxon>Pseudomonadati</taxon>
        <taxon>Bacteroidota</taxon>
        <taxon>Bacteroidia</taxon>
        <taxon>Marinilabiliales</taxon>
        <taxon>Marinilabiliaceae</taxon>
        <taxon>Carboxylicivirga</taxon>
    </lineage>
</organism>
<feature type="transmembrane region" description="Helical" evidence="8">
    <location>
        <begin position="518"/>
        <end position="536"/>
    </location>
</feature>
<dbReference type="PRINTS" id="PR00175">
    <property type="entry name" value="NAALASMPORT"/>
</dbReference>
<feature type="transmembrane region" description="Helical" evidence="8">
    <location>
        <begin position="155"/>
        <end position="173"/>
    </location>
</feature>
<dbReference type="InterPro" id="IPR001463">
    <property type="entry name" value="Na/Ala_symport"/>
</dbReference>
<dbReference type="Proteomes" id="UP000605676">
    <property type="component" value="Unassembled WGS sequence"/>
</dbReference>
<proteinExistence type="inferred from homology"/>
<evidence type="ECO:0000313" key="10">
    <source>
        <dbReference type="Proteomes" id="UP000605676"/>
    </source>
</evidence>
<dbReference type="EMBL" id="JAENRR010000050">
    <property type="protein sequence ID" value="MBK3519041.1"/>
    <property type="molecule type" value="Genomic_DNA"/>
</dbReference>
<evidence type="ECO:0000256" key="7">
    <source>
        <dbReference type="ARBA" id="ARBA00023136"/>
    </source>
</evidence>
<keyword evidence="6 8" id="KW-1133">Transmembrane helix</keyword>
<sequence length="591" mass="64909">MQALNDFLLLIDSYIGSHIWFVLLLLGTGIFFTIYLKFPQIRFFKYAIRIVQGKFDKEDDEGDTSHFQALTTALSGTVGTGNIAGVAFAVHLGGPAALFWMLVTAMFGMTTKFVEVTLSHKYREKAQDGSIAGGPMYFMRKRLNISTKSGKTIKTGYWIAGIFAIATILSSFGTGSLPQINSISNSLFSTFGIPHMVTGLVLAILLAFVIIGGIKRIAKVTSRLVPAMALIYFIGAMAVILFNYENIWPSIQSVVGDIFTGSSATGGFLGATIAFAFNRGVNRGLFSNEAGQGSAPIAHAAAKAHEPVSEGMVALLEPFIDTIIICTLTGFVLLSSGVWSEKIDNRFQLADLQVLNTNEVSDQTDEGKMTLSDHISGEESLPLFSGQIGVKDGKISSPVTMIHARSLAEDVKVKKGNTLYNGQLNVSNGNIVIKDEHQSLIERIKSQFTQSGNNQIIIEGKSLIHSAPLTAVAFTKSWFGQFGQYIVSIGLLLFAFSTAISWSYYGDRAVTYLWGSKYVIWYHFVYVIGFFVASFVDTTIIWTLSGITIALMTIPNLFGLLFLHKEMKSDVKRFWKEYKQRFPEEKNVPQD</sequence>
<feature type="transmembrane region" description="Helical" evidence="8">
    <location>
        <begin position="485"/>
        <end position="506"/>
    </location>
</feature>
<evidence type="ECO:0000256" key="8">
    <source>
        <dbReference type="RuleBase" id="RU363064"/>
    </source>
</evidence>
<evidence type="ECO:0000313" key="9">
    <source>
        <dbReference type="EMBL" id="MBK3519041.1"/>
    </source>
</evidence>
<dbReference type="Gene3D" id="1.20.1740.10">
    <property type="entry name" value="Amino acid/polyamine transporter I"/>
    <property type="match status" value="1"/>
</dbReference>
<evidence type="ECO:0000256" key="5">
    <source>
        <dbReference type="ARBA" id="ARBA00022692"/>
    </source>
</evidence>
<feature type="transmembrane region" description="Helical" evidence="8">
    <location>
        <begin position="224"/>
        <end position="242"/>
    </location>
</feature>
<keyword evidence="3 8" id="KW-0813">Transport</keyword>
<comment type="similarity">
    <text evidence="2 8">Belongs to the alanine or glycine:cation symporter (AGCS) (TC 2.A.25) family.</text>
</comment>
<evidence type="ECO:0000256" key="3">
    <source>
        <dbReference type="ARBA" id="ARBA00022448"/>
    </source>
</evidence>
<comment type="caution">
    <text evidence="9">The sequence shown here is derived from an EMBL/GenBank/DDBJ whole genome shotgun (WGS) entry which is preliminary data.</text>
</comment>
<keyword evidence="7 8" id="KW-0472">Membrane</keyword>
<feature type="transmembrane region" description="Helical" evidence="8">
    <location>
        <begin position="15"/>
        <end position="36"/>
    </location>
</feature>
<dbReference type="PANTHER" id="PTHR30330">
    <property type="entry name" value="AGSS FAMILY TRANSPORTER, SODIUM-ALANINE"/>
    <property type="match status" value="1"/>
</dbReference>
<feature type="transmembrane region" description="Helical" evidence="8">
    <location>
        <begin position="193"/>
        <end position="212"/>
    </location>
</feature>
<reference evidence="9 10" key="1">
    <citation type="submission" date="2021-01" db="EMBL/GenBank/DDBJ databases">
        <title>Carboxyliciviraga sp.nov., isolated from coastal sediments.</title>
        <authorList>
            <person name="Lu D."/>
            <person name="Zhang T."/>
        </authorList>
    </citation>
    <scope>NUCLEOTIDE SEQUENCE [LARGE SCALE GENOMIC DNA]</scope>
    <source>
        <strain evidence="9 10">N1Y132</strain>
    </source>
</reference>
<keyword evidence="4 8" id="KW-1003">Cell membrane</keyword>
<dbReference type="NCBIfam" id="TIGR00835">
    <property type="entry name" value="agcS"/>
    <property type="match status" value="1"/>
</dbReference>
<evidence type="ECO:0000256" key="6">
    <source>
        <dbReference type="ARBA" id="ARBA00022989"/>
    </source>
</evidence>
<evidence type="ECO:0000256" key="2">
    <source>
        <dbReference type="ARBA" id="ARBA00009261"/>
    </source>
</evidence>
<dbReference type="PANTHER" id="PTHR30330:SF3">
    <property type="entry name" value="TRANSCRIPTIONAL REGULATOR, LRP FAMILY"/>
    <property type="match status" value="1"/>
</dbReference>
<evidence type="ECO:0000256" key="1">
    <source>
        <dbReference type="ARBA" id="ARBA00004651"/>
    </source>
</evidence>
<keyword evidence="10" id="KW-1185">Reference proteome</keyword>
<protein>
    <submittedName>
        <fullName evidence="9">Sodium:alanine symporter family protein</fullName>
    </submittedName>
</protein>
<feature type="transmembrane region" description="Helical" evidence="8">
    <location>
        <begin position="254"/>
        <end position="277"/>
    </location>
</feature>
<dbReference type="RefSeq" id="WP_200466262.1">
    <property type="nucleotide sequence ID" value="NZ_JAENRR010000050.1"/>
</dbReference>
<name>A0ABS1HN66_9BACT</name>